<keyword evidence="2" id="KW-0328">Glycosyltransferase</keyword>
<keyword evidence="3 7" id="KW-0808">Transferase</keyword>
<comment type="caution">
    <text evidence="7">The sequence shown here is derived from an EMBL/GenBank/DDBJ whole genome shotgun (WGS) entry which is preliminary data.</text>
</comment>
<dbReference type="PANTHER" id="PTHR43179:SF12">
    <property type="entry name" value="GALACTOFURANOSYLTRANSFERASE GLFT2"/>
    <property type="match status" value="1"/>
</dbReference>
<evidence type="ECO:0000313" key="7">
    <source>
        <dbReference type="EMBL" id="PMS15322.1"/>
    </source>
</evidence>
<gene>
    <name evidence="7" type="ORF">C0Z18_27790</name>
</gene>
<dbReference type="Proteomes" id="UP000235616">
    <property type="component" value="Unassembled WGS sequence"/>
</dbReference>
<evidence type="ECO:0000256" key="4">
    <source>
        <dbReference type="SAM" id="Phobius"/>
    </source>
</evidence>
<dbReference type="Pfam" id="PF13632">
    <property type="entry name" value="Glyco_trans_2_3"/>
    <property type="match status" value="1"/>
</dbReference>
<keyword evidence="8" id="KW-1185">Reference proteome</keyword>
<evidence type="ECO:0000313" key="8">
    <source>
        <dbReference type="Proteomes" id="UP000235616"/>
    </source>
</evidence>
<evidence type="ECO:0000256" key="3">
    <source>
        <dbReference type="ARBA" id="ARBA00022679"/>
    </source>
</evidence>
<evidence type="ECO:0000256" key="1">
    <source>
        <dbReference type="ARBA" id="ARBA00006739"/>
    </source>
</evidence>
<proteinExistence type="inferred from homology"/>
<feature type="domain" description="Glycosyltransferase 2-like" evidence="5">
    <location>
        <begin position="2"/>
        <end position="115"/>
    </location>
</feature>
<dbReference type="InterPro" id="IPR001173">
    <property type="entry name" value="Glyco_trans_2-like"/>
</dbReference>
<dbReference type="EMBL" id="PNYA01000033">
    <property type="protein sequence ID" value="PMS15322.1"/>
    <property type="molecule type" value="Genomic_DNA"/>
</dbReference>
<comment type="similarity">
    <text evidence="1">Belongs to the glycosyltransferase 2 family.</text>
</comment>
<dbReference type="Pfam" id="PF00535">
    <property type="entry name" value="Glycos_transf_2"/>
    <property type="match status" value="1"/>
</dbReference>
<evidence type="ECO:0000259" key="5">
    <source>
        <dbReference type="Pfam" id="PF00535"/>
    </source>
</evidence>
<dbReference type="PANTHER" id="PTHR43179">
    <property type="entry name" value="RHAMNOSYLTRANSFERASE WBBL"/>
    <property type="match status" value="1"/>
</dbReference>
<evidence type="ECO:0000259" key="6">
    <source>
        <dbReference type="Pfam" id="PF13632"/>
    </source>
</evidence>
<dbReference type="AlphaFoldDB" id="A0A2N7VDT7"/>
<keyword evidence="4" id="KW-1133">Transmembrane helix</keyword>
<dbReference type="GO" id="GO:0016757">
    <property type="term" value="F:glycosyltransferase activity"/>
    <property type="evidence" value="ECO:0007669"/>
    <property type="project" value="UniProtKB-KW"/>
</dbReference>
<dbReference type="Gene3D" id="3.90.550.10">
    <property type="entry name" value="Spore Coat Polysaccharide Biosynthesis Protein SpsA, Chain A"/>
    <property type="match status" value="1"/>
</dbReference>
<reference evidence="7 8" key="1">
    <citation type="submission" date="2018-01" db="EMBL/GenBank/DDBJ databases">
        <title>Whole genome analyses suggest that Burkholderia sensu lato contains two further novel genera in the rhizoxinica-symbiotica group Mycetohabitans gen. nov., and Trinickia gen. nov.: implications for the evolution of diazotrophy and nodulation in the Burkholderiaceae.</title>
        <authorList>
            <person name="Estrada-de los Santos P."/>
            <person name="Palmer M."/>
            <person name="Chavez-Ramirez B."/>
            <person name="Beukes C."/>
            <person name="Steenkamp E.T."/>
            <person name="Hirsch A.M."/>
            <person name="Manyaka P."/>
            <person name="Maluk M."/>
            <person name="Lafos M."/>
            <person name="Crook M."/>
            <person name="Gross E."/>
            <person name="Simon M.F."/>
            <person name="Bueno dos Reis Junior F."/>
            <person name="Poole P.S."/>
            <person name="Venter S.N."/>
            <person name="James E.K."/>
        </authorList>
    </citation>
    <scope>NUCLEOTIDE SEQUENCE [LARGE SCALE GENOMIC DNA]</scope>
    <source>
        <strain evidence="7 8">GIMN1.004</strain>
    </source>
</reference>
<dbReference type="OrthoDB" id="9781367at2"/>
<keyword evidence="4" id="KW-0812">Transmembrane</keyword>
<evidence type="ECO:0000256" key="2">
    <source>
        <dbReference type="ARBA" id="ARBA00022676"/>
    </source>
</evidence>
<dbReference type="InterPro" id="IPR029044">
    <property type="entry name" value="Nucleotide-diphossugar_trans"/>
</dbReference>
<accession>A0A2N7VDT7</accession>
<keyword evidence="4" id="KW-0472">Membrane</keyword>
<sequence length="309" mass="33759">MLTRCLAALVRQTLAPQRYEIVVCDDGPDETTRALVERVADAHRARALQVRYVPVTATQGPAGARNAGWRAARGETIAFTDDDTIPDARWLEAGLSAMADGACAASGAIVVPLPERPTDYEFDASGLARAEFATANAFVRKDALVAVDGFDERFTSAWREDSDLQFSLLAAGGRIVSASEARVVHPVRPARWGVSLSQQRKSAFEALLYRKHPALYRERIASTPPLGYYASTAAAAAGLAGALGQRPAVAGIGALLWLGLTLRFFLLRMRGRSRAWRHIAEMAVTSALIPFLSIYWRIRGAIRYRTWFL</sequence>
<feature type="transmembrane region" description="Helical" evidence="4">
    <location>
        <begin position="249"/>
        <end position="267"/>
    </location>
</feature>
<dbReference type="SUPFAM" id="SSF53448">
    <property type="entry name" value="Nucleotide-diphospho-sugar transferases"/>
    <property type="match status" value="1"/>
</dbReference>
<feature type="domain" description="Glycosyltransferase 2-like" evidence="6">
    <location>
        <begin position="119"/>
        <end position="269"/>
    </location>
</feature>
<organism evidence="7 8">
    <name type="scientific">Trinickia dabaoshanensis</name>
    <dbReference type="NCBI Taxonomy" id="564714"/>
    <lineage>
        <taxon>Bacteria</taxon>
        <taxon>Pseudomonadati</taxon>
        <taxon>Pseudomonadota</taxon>
        <taxon>Betaproteobacteria</taxon>
        <taxon>Burkholderiales</taxon>
        <taxon>Burkholderiaceae</taxon>
        <taxon>Trinickia</taxon>
    </lineage>
</organism>
<name>A0A2N7VDT7_9BURK</name>
<protein>
    <submittedName>
        <fullName evidence="7">Glycosyl transferase family 2</fullName>
    </submittedName>
</protein>